<protein>
    <recommendedName>
        <fullName evidence="4">Lipoprotein</fullName>
    </recommendedName>
</protein>
<dbReference type="STRING" id="1224164.B843_06135"/>
<evidence type="ECO:0000313" key="2">
    <source>
        <dbReference type="EMBL" id="AHI22612.1"/>
    </source>
</evidence>
<dbReference type="EMBL" id="CP004353">
    <property type="protein sequence ID" value="AHI22612.1"/>
    <property type="molecule type" value="Genomic_DNA"/>
</dbReference>
<dbReference type="AlphaFoldDB" id="W5Y078"/>
<evidence type="ECO:0000256" key="1">
    <source>
        <dbReference type="SAM" id="SignalP"/>
    </source>
</evidence>
<feature type="signal peptide" evidence="1">
    <location>
        <begin position="1"/>
        <end position="24"/>
    </location>
</feature>
<evidence type="ECO:0008006" key="4">
    <source>
        <dbReference type="Google" id="ProtNLM"/>
    </source>
</evidence>
<name>W5Y078_9CORY</name>
<sequence>MRYRALLAALCLSTATLASCTAQAELTDADVLARAKADNLNRHVSSAFEPTAQVLADADGSGVDAVNRFFDSSDTLVIAGPRVADQLRAASIAVVAHAPMLTMYSSNRSAVVEEISRLGARVVLAVGEVDLADARGQLTVIKDPGTFVALGEMTAFQFEGTPVASAEGAVAAVAALDPARPSYLYPGWVTGGEPTDDWTSAQGRGHEKAPAFPVQSKRDADMAPVVIASNDSSIASVATARSFGASVRVMPVADPRYSTDTLAMVAGLADSPLIALGQQFGTADGLREKIRLGEATTSELPGGGGVVFPDRTVVGVQVGEEALGDWRAADESRLIEGIDQVLDEAAAQQSAVERILGGRTTSALVVPVDADTPQGLVDALVRETGARGAFLFLQVAPGYQASDLVRQALGSTHVSVSLDSGSLPIASEDVTRWASVLDEVARARSLPQKALVVRQRASGQVSDPQALGFGSPMVQLVIAADGSATATATAAGSAQDAARAVFGEVTSDYTQAGGQTFFGWVSPATPGGGESAGVASADDDGFAQLSPRPWLIIRG</sequence>
<dbReference type="HOGENOM" id="CLU_037716_2_0_11"/>
<evidence type="ECO:0000313" key="3">
    <source>
        <dbReference type="Proteomes" id="UP000019222"/>
    </source>
</evidence>
<dbReference type="Proteomes" id="UP000019222">
    <property type="component" value="Chromosome"/>
</dbReference>
<proteinExistence type="predicted"/>
<dbReference type="PROSITE" id="PS51257">
    <property type="entry name" value="PROKAR_LIPOPROTEIN"/>
    <property type="match status" value="1"/>
</dbReference>
<gene>
    <name evidence="2" type="ORF">B843_06135</name>
</gene>
<dbReference type="eggNOG" id="ENOG502ZXC3">
    <property type="taxonomic scope" value="Bacteria"/>
</dbReference>
<dbReference type="PATRIC" id="fig|1224164.3.peg.1231"/>
<dbReference type="KEGG" id="cvt:B843_06135"/>
<dbReference type="RefSeq" id="WP_025252643.1">
    <property type="nucleotide sequence ID" value="NZ_CP004353.1"/>
</dbReference>
<accession>W5Y078</accession>
<keyword evidence="1" id="KW-0732">Signal</keyword>
<organism evidence="2 3">
    <name type="scientific">Corynebacterium vitaeruminis DSM 20294</name>
    <dbReference type="NCBI Taxonomy" id="1224164"/>
    <lineage>
        <taxon>Bacteria</taxon>
        <taxon>Bacillati</taxon>
        <taxon>Actinomycetota</taxon>
        <taxon>Actinomycetes</taxon>
        <taxon>Mycobacteriales</taxon>
        <taxon>Corynebacteriaceae</taxon>
        <taxon>Corynebacterium</taxon>
    </lineage>
</organism>
<keyword evidence="3" id="KW-1185">Reference proteome</keyword>
<feature type="chain" id="PRO_5004874925" description="Lipoprotein" evidence="1">
    <location>
        <begin position="25"/>
        <end position="555"/>
    </location>
</feature>
<reference evidence="2 3" key="1">
    <citation type="submission" date="2013-02" db="EMBL/GenBank/DDBJ databases">
        <title>The complete genome sequence of Corynebacterium vitaeruminis DSM 20294.</title>
        <authorList>
            <person name="Ruckert C."/>
            <person name="Albersmeier A."/>
            <person name="Kalinowski J."/>
        </authorList>
    </citation>
    <scope>NUCLEOTIDE SEQUENCE [LARGE SCALE GENOMIC DNA]</scope>
    <source>
        <strain evidence="3">ATCC 10234</strain>
    </source>
</reference>